<sequence>MMAVTAQQVYDMALILMDEVSEVGSINPENPENYKVRSKSILTSLQSELLPASQSPEPITDLSQNLILSDRVCLSVLPYGLAAHLAMTEDTDIAAFLNSRYEELKRRIPTTPTLIEDKYGVLKGMM</sequence>
<organism evidence="1 2">
    <name type="scientific">Bacillus infantis</name>
    <dbReference type="NCBI Taxonomy" id="324767"/>
    <lineage>
        <taxon>Bacteria</taxon>
        <taxon>Bacillati</taxon>
        <taxon>Bacillota</taxon>
        <taxon>Bacilli</taxon>
        <taxon>Bacillales</taxon>
        <taxon>Bacillaceae</taxon>
        <taxon>Bacillus</taxon>
    </lineage>
</organism>
<accession>A0A5D4R5R3</accession>
<reference evidence="1 2" key="1">
    <citation type="submission" date="2019-08" db="EMBL/GenBank/DDBJ databases">
        <title>Bacillus genomes from the desert of Cuatro Cienegas, Coahuila.</title>
        <authorList>
            <person name="Olmedo-Alvarez G."/>
        </authorList>
    </citation>
    <scope>NUCLEOTIDE SEQUENCE [LARGE SCALE GENOMIC DNA]</scope>
    <source>
        <strain evidence="1 2">CH446_14T</strain>
    </source>
</reference>
<evidence type="ECO:0000313" key="1">
    <source>
        <dbReference type="EMBL" id="TYS46763.1"/>
    </source>
</evidence>
<protein>
    <submittedName>
        <fullName evidence="1">Uncharacterized protein</fullName>
    </submittedName>
</protein>
<dbReference type="EMBL" id="VTER01000007">
    <property type="protein sequence ID" value="TYS46763.1"/>
    <property type="molecule type" value="Genomic_DNA"/>
</dbReference>
<comment type="caution">
    <text evidence="1">The sequence shown here is derived from an EMBL/GenBank/DDBJ whole genome shotgun (WGS) entry which is preliminary data.</text>
</comment>
<proteinExistence type="predicted"/>
<gene>
    <name evidence="1" type="ORF">FZD51_14925</name>
</gene>
<dbReference type="Proteomes" id="UP000322139">
    <property type="component" value="Unassembled WGS sequence"/>
</dbReference>
<name>A0A5D4R5R3_9BACI</name>
<evidence type="ECO:0000313" key="2">
    <source>
        <dbReference type="Proteomes" id="UP000322139"/>
    </source>
</evidence>
<dbReference type="RefSeq" id="WP_148975506.1">
    <property type="nucleotide sequence ID" value="NZ_VTER01000007.1"/>
</dbReference>
<dbReference type="AlphaFoldDB" id="A0A5D4R5R3"/>